<dbReference type="InterPro" id="IPR036443">
    <property type="entry name" value="Znf_RanBP2_sf"/>
</dbReference>
<dbReference type="InterPro" id="IPR001876">
    <property type="entry name" value="Znf_RanBP2"/>
</dbReference>
<proteinExistence type="predicted"/>
<organism evidence="5 6">
    <name type="scientific">Zhongshania arctica</name>
    <dbReference type="NCBI Taxonomy" id="3238302"/>
    <lineage>
        <taxon>Bacteria</taxon>
        <taxon>Pseudomonadati</taxon>
        <taxon>Pseudomonadota</taxon>
        <taxon>Gammaproteobacteria</taxon>
        <taxon>Cellvibrionales</taxon>
        <taxon>Spongiibacteraceae</taxon>
        <taxon>Zhongshania</taxon>
    </lineage>
</organism>
<dbReference type="RefSeq" id="WP_368374449.1">
    <property type="nucleotide sequence ID" value="NZ_JBFRYB010000001.1"/>
</dbReference>
<evidence type="ECO:0000256" key="2">
    <source>
        <dbReference type="ARBA" id="ARBA00022771"/>
    </source>
</evidence>
<sequence length="104" mass="11394">MKKIFTDQNLMMVVHVQNLLATAGVSAELRNVYAGGASGSLAFTDVWPDLWIDAQSVARAEALLIQMRSQSESVWTCSACDEENASSFDYCWQCGEASPEIVID</sequence>
<gene>
    <name evidence="5" type="ORF">AB4875_02430</name>
</gene>
<accession>A0ABV3TSS5</accession>
<evidence type="ECO:0000313" key="5">
    <source>
        <dbReference type="EMBL" id="MEX1664325.1"/>
    </source>
</evidence>
<dbReference type="InterPro" id="IPR055999">
    <property type="entry name" value="DUF7577"/>
</dbReference>
<name>A0ABV3TSS5_9GAMM</name>
<keyword evidence="2" id="KW-0863">Zinc-finger</keyword>
<keyword evidence="6" id="KW-1185">Reference proteome</keyword>
<dbReference type="SUPFAM" id="SSF90209">
    <property type="entry name" value="Ran binding protein zinc finger-like"/>
    <property type="match status" value="1"/>
</dbReference>
<dbReference type="Pfam" id="PF24463">
    <property type="entry name" value="DUF7577"/>
    <property type="match status" value="1"/>
</dbReference>
<evidence type="ECO:0000256" key="3">
    <source>
        <dbReference type="ARBA" id="ARBA00022833"/>
    </source>
</evidence>
<reference evidence="5 6" key="1">
    <citation type="journal article" date="2011" name="Int. J. Syst. Evol. Microbiol.">
        <title>Zhongshania antarctica gen. nov., sp. nov. and Zhongshania guokunii sp. nov., gammaproteobacteria respectively isolated from coastal attached (fast) ice and surface seawater of the Antarctic.</title>
        <authorList>
            <person name="Li H.J."/>
            <person name="Zhang X.Y."/>
            <person name="Chen C.X."/>
            <person name="Zhang Y.J."/>
            <person name="Gao Z.M."/>
            <person name="Yu Y."/>
            <person name="Chen X.L."/>
            <person name="Chen B."/>
            <person name="Zhang Y.Z."/>
        </authorList>
    </citation>
    <scope>NUCLEOTIDE SEQUENCE [LARGE SCALE GENOMIC DNA]</scope>
    <source>
        <strain evidence="5 6">R06B22</strain>
    </source>
</reference>
<evidence type="ECO:0000313" key="6">
    <source>
        <dbReference type="Proteomes" id="UP001557484"/>
    </source>
</evidence>
<dbReference type="PROSITE" id="PS01358">
    <property type="entry name" value="ZF_RANBP2_1"/>
    <property type="match status" value="1"/>
</dbReference>
<dbReference type="InterPro" id="IPR018551">
    <property type="entry name" value="DUF2007"/>
</dbReference>
<evidence type="ECO:0000259" key="4">
    <source>
        <dbReference type="PROSITE" id="PS01358"/>
    </source>
</evidence>
<feature type="domain" description="RanBP2-type" evidence="4">
    <location>
        <begin position="75"/>
        <end position="94"/>
    </location>
</feature>
<comment type="caution">
    <text evidence="5">The sequence shown here is derived from an EMBL/GenBank/DDBJ whole genome shotgun (WGS) entry which is preliminary data.</text>
</comment>
<dbReference type="Proteomes" id="UP001557484">
    <property type="component" value="Unassembled WGS sequence"/>
</dbReference>
<dbReference type="EMBL" id="JBFRYB010000001">
    <property type="protein sequence ID" value="MEX1664325.1"/>
    <property type="molecule type" value="Genomic_DNA"/>
</dbReference>
<keyword evidence="1" id="KW-0479">Metal-binding</keyword>
<dbReference type="Pfam" id="PF09413">
    <property type="entry name" value="DUF2007"/>
    <property type="match status" value="1"/>
</dbReference>
<keyword evidence="3" id="KW-0862">Zinc</keyword>
<evidence type="ECO:0000256" key="1">
    <source>
        <dbReference type="ARBA" id="ARBA00022723"/>
    </source>
</evidence>
<protein>
    <submittedName>
        <fullName evidence="5">DUF2007 domain-containing protein</fullName>
    </submittedName>
</protein>